<dbReference type="AlphaFoldDB" id="A0A2I0J4E1"/>
<comment type="caution">
    <text evidence="1">The sequence shown here is derived from an EMBL/GenBank/DDBJ whole genome shotgun (WGS) entry which is preliminary data.</text>
</comment>
<gene>
    <name evidence="1" type="ORF">CRG98_028520</name>
</gene>
<name>A0A2I0J4E1_PUNGR</name>
<reference evidence="1 2" key="1">
    <citation type="submission" date="2017-11" db="EMBL/GenBank/DDBJ databases">
        <title>De-novo sequencing of pomegranate (Punica granatum L.) genome.</title>
        <authorList>
            <person name="Akparov Z."/>
            <person name="Amiraslanov A."/>
            <person name="Hajiyeva S."/>
            <person name="Abbasov M."/>
            <person name="Kaur K."/>
            <person name="Hamwieh A."/>
            <person name="Solovyev V."/>
            <person name="Salamov A."/>
            <person name="Braich B."/>
            <person name="Kosarev P."/>
            <person name="Mahmoud A."/>
            <person name="Hajiyev E."/>
            <person name="Babayeva S."/>
            <person name="Izzatullayeva V."/>
            <person name="Mammadov A."/>
            <person name="Mammadov A."/>
            <person name="Sharifova S."/>
            <person name="Ojaghi J."/>
            <person name="Eynullazada K."/>
            <person name="Bayramov B."/>
            <person name="Abdulazimova A."/>
            <person name="Shahmuradov I."/>
        </authorList>
    </citation>
    <scope>NUCLEOTIDE SEQUENCE [LARGE SCALE GENOMIC DNA]</scope>
    <source>
        <strain evidence="2">cv. AG2017</strain>
        <tissue evidence="1">Leaf</tissue>
    </source>
</reference>
<proteinExistence type="predicted"/>
<organism evidence="1 2">
    <name type="scientific">Punica granatum</name>
    <name type="common">Pomegranate</name>
    <dbReference type="NCBI Taxonomy" id="22663"/>
    <lineage>
        <taxon>Eukaryota</taxon>
        <taxon>Viridiplantae</taxon>
        <taxon>Streptophyta</taxon>
        <taxon>Embryophyta</taxon>
        <taxon>Tracheophyta</taxon>
        <taxon>Spermatophyta</taxon>
        <taxon>Magnoliopsida</taxon>
        <taxon>eudicotyledons</taxon>
        <taxon>Gunneridae</taxon>
        <taxon>Pentapetalae</taxon>
        <taxon>rosids</taxon>
        <taxon>malvids</taxon>
        <taxon>Myrtales</taxon>
        <taxon>Lythraceae</taxon>
        <taxon>Punica</taxon>
    </lineage>
</organism>
<evidence type="ECO:0000313" key="2">
    <source>
        <dbReference type="Proteomes" id="UP000233551"/>
    </source>
</evidence>
<dbReference type="EMBL" id="PGOL01002047">
    <property type="protein sequence ID" value="PKI51091.1"/>
    <property type="molecule type" value="Genomic_DNA"/>
</dbReference>
<keyword evidence="2" id="KW-1185">Reference proteome</keyword>
<accession>A0A2I0J4E1</accession>
<evidence type="ECO:0000313" key="1">
    <source>
        <dbReference type="EMBL" id="PKI51091.1"/>
    </source>
</evidence>
<sequence length="223" mass="24518">MAVRTVLSGEQCTRHRTLVSVTKRPAPVIAVITARPSVHACARPRPCACAPARPRMPACASACPRARMPDRAPELPAPRLSSPSCLCIPVHVQLHTLACPNVHPTHPNALPKVPPSYLTLDHFLDSFLVSRDLCLLLEHVRNDSKRDGETSWNPIWAMGPLGFLQGEVAESLIDSYGLHEASSPRFESVLGFRVIHNFNNIALKTSLLGNMHGFTIRKPFQAY</sequence>
<protein>
    <submittedName>
        <fullName evidence="1">Uncharacterized protein</fullName>
    </submittedName>
</protein>
<dbReference type="Proteomes" id="UP000233551">
    <property type="component" value="Unassembled WGS sequence"/>
</dbReference>